<dbReference type="AlphaFoldDB" id="A0A7H9BTZ5"/>
<dbReference type="EMBL" id="CP058690">
    <property type="protein sequence ID" value="QLH14603.1"/>
    <property type="molecule type" value="Genomic_DNA"/>
</dbReference>
<dbReference type="RefSeq" id="WP_024843201.1">
    <property type="nucleotide sequence ID" value="NZ_CP038203.1"/>
</dbReference>
<dbReference type="PROSITE" id="PS51257">
    <property type="entry name" value="PROKAR_LIPOPROTEIN"/>
    <property type="match status" value="1"/>
</dbReference>
<evidence type="ECO:0008006" key="3">
    <source>
        <dbReference type="Google" id="ProtNLM"/>
    </source>
</evidence>
<reference evidence="1 2" key="1">
    <citation type="submission" date="2020-07" db="EMBL/GenBank/DDBJ databases">
        <title>The complete genome of Paracoccus pantotrophus ACCC 10489.</title>
        <authorList>
            <person name="Si Y."/>
        </authorList>
    </citation>
    <scope>NUCLEOTIDE SEQUENCE [LARGE SCALE GENOMIC DNA]</scope>
    <source>
        <strain evidence="1 2">ACCC10489</strain>
    </source>
</reference>
<accession>A0A7H9BTZ5</accession>
<evidence type="ECO:0000313" key="1">
    <source>
        <dbReference type="EMBL" id="QLH14603.1"/>
    </source>
</evidence>
<dbReference type="Proteomes" id="UP000509322">
    <property type="component" value="Chromosome 2"/>
</dbReference>
<name>A0A7H9BTZ5_PARPN</name>
<sequence length="184" mass="19731">MRKLICLFVPLVLAGCEPVLEPPPGYPDCVAFQRMAVGTHEPGYVDGFMVSGLLGPYEIARIDGKNTLQADIYPPLVMAIDETTSQWRPYGALHLTLRASGETQATVYLWEPRGGAPIATSEVRFEKAGERIVQFPAELALNIGVVGVSGEDVGTQAACFGTPAGTTRGLSPAQLDRFRTGVPR</sequence>
<proteinExistence type="predicted"/>
<organism evidence="1 2">
    <name type="scientific">Paracoccus pantotrophus</name>
    <name type="common">Thiosphaera pantotropha</name>
    <dbReference type="NCBI Taxonomy" id="82367"/>
    <lineage>
        <taxon>Bacteria</taxon>
        <taxon>Pseudomonadati</taxon>
        <taxon>Pseudomonadota</taxon>
        <taxon>Alphaproteobacteria</taxon>
        <taxon>Rhodobacterales</taxon>
        <taxon>Paracoccaceae</taxon>
        <taxon>Paracoccus</taxon>
    </lineage>
</organism>
<protein>
    <recommendedName>
        <fullName evidence="3">Lipoprotein</fullName>
    </recommendedName>
</protein>
<evidence type="ECO:0000313" key="2">
    <source>
        <dbReference type="Proteomes" id="UP000509322"/>
    </source>
</evidence>
<gene>
    <name evidence="1" type="ORF">HYQ43_09840</name>
</gene>